<evidence type="ECO:0000256" key="6">
    <source>
        <dbReference type="ARBA" id="ARBA00023065"/>
    </source>
</evidence>
<evidence type="ECO:0000256" key="7">
    <source>
        <dbReference type="RuleBase" id="RU003512"/>
    </source>
</evidence>
<keyword evidence="2 7" id="KW-0813">Transport</keyword>
<feature type="region of interest" description="Disordered" evidence="8">
    <location>
        <begin position="127"/>
        <end position="171"/>
    </location>
</feature>
<dbReference type="GO" id="GO:0008270">
    <property type="term" value="F:zinc ion binding"/>
    <property type="evidence" value="ECO:0007669"/>
    <property type="project" value="InterPro"/>
</dbReference>
<name>A0A1Q2D854_9ENTE</name>
<evidence type="ECO:0000313" key="10">
    <source>
        <dbReference type="EMBL" id="AQP54608.1"/>
    </source>
</evidence>
<accession>A0A1Q2D854</accession>
<protein>
    <submittedName>
        <fullName evidence="10">Zinc ABC transporter substrate-binding protein AdcA</fullName>
    </submittedName>
</protein>
<organism evidence="10 11">
    <name type="scientific">Vagococcus penaei</name>
    <dbReference type="NCBI Taxonomy" id="633807"/>
    <lineage>
        <taxon>Bacteria</taxon>
        <taxon>Bacillati</taxon>
        <taxon>Bacillota</taxon>
        <taxon>Bacilli</taxon>
        <taxon>Lactobacillales</taxon>
        <taxon>Enterococcaceae</taxon>
        <taxon>Vagococcus</taxon>
    </lineage>
</organism>
<evidence type="ECO:0000256" key="3">
    <source>
        <dbReference type="ARBA" id="ARBA00022729"/>
    </source>
</evidence>
<dbReference type="InterPro" id="IPR015304">
    <property type="entry name" value="ZinT_dom"/>
</dbReference>
<dbReference type="SUPFAM" id="SSF53807">
    <property type="entry name" value="Helical backbone' metal receptor"/>
    <property type="match status" value="1"/>
</dbReference>
<dbReference type="PROSITE" id="PS51257">
    <property type="entry name" value="PROKAR_LIPOPROTEIN"/>
    <property type="match status" value="1"/>
</dbReference>
<keyword evidence="3 9" id="KW-0732">Signal</keyword>
<dbReference type="GO" id="GO:0006829">
    <property type="term" value="P:zinc ion transport"/>
    <property type="evidence" value="ECO:0007669"/>
    <property type="project" value="UniProtKB-KW"/>
</dbReference>
<evidence type="ECO:0000256" key="9">
    <source>
        <dbReference type="SAM" id="SignalP"/>
    </source>
</evidence>
<feature type="signal peptide" evidence="9">
    <location>
        <begin position="1"/>
        <end position="21"/>
    </location>
</feature>
<dbReference type="AlphaFoldDB" id="A0A1Q2D854"/>
<sequence length="535" mass="60297">MKKIVSLGVLVLGLMTLVACGTQVKNTKAAKSSTDNQPLQVMTTFYPIYDFVSHIIGEEGKVELLIPTGTEAHDYEPTAKDMAKIEQADIFVYHHPEMESWVKKAKSSWKKGEPNVIQGTKDMLLLPGTDHEHEHDSAHETHESSHHDEDSHNEHDDEQADDSHGHSHALDPHTWLAPSLAIKEVQSITKQLSELYPSKKSNFEKNAAAYIEELTTLDKSYQAELGQAKNKTFVTQHAAFGYLALEYGLTQVPIAGLTPHDEPTPAKLATLKKYIDEQHIKFIYFEENATDKIAKTLANETNVTLESLNTLEGLSEEQMKNGANYVSVMTDNLHALKKTTATASKQEKSGQKATIEKTVYNGYFDDEAVKDRPLSDYAGDWQSVYPMLQSGALDDVFEVKAKKSGDMTAKEYKAYYDNGYKTDVDKITIQKNKMTFEVDGKKHTYTYHYVGKEILTYKKGNRGVRFLFETDNSSAGPYKYVQFSDHNIAPVKTDHFHIYFGGESQKKLLEEMDNWPTYFPADLTEAEVAQEMIAH</sequence>
<dbReference type="Pfam" id="PF01297">
    <property type="entry name" value="ZnuA"/>
    <property type="match status" value="1"/>
</dbReference>
<evidence type="ECO:0000256" key="1">
    <source>
        <dbReference type="ARBA" id="ARBA00011028"/>
    </source>
</evidence>
<keyword evidence="6" id="KW-0406">Ion transport</keyword>
<dbReference type="InterPro" id="IPR012674">
    <property type="entry name" value="Calycin"/>
</dbReference>
<dbReference type="Pfam" id="PF09223">
    <property type="entry name" value="ZinT"/>
    <property type="match status" value="1"/>
</dbReference>
<dbReference type="PANTHER" id="PTHR42953:SF3">
    <property type="entry name" value="HIGH-AFFINITY ZINC UPTAKE SYSTEM PROTEIN ZNUA"/>
    <property type="match status" value="1"/>
</dbReference>
<dbReference type="Gene3D" id="2.40.128.20">
    <property type="match status" value="1"/>
</dbReference>
<evidence type="ECO:0000256" key="8">
    <source>
        <dbReference type="SAM" id="MobiDB-lite"/>
    </source>
</evidence>
<evidence type="ECO:0000256" key="2">
    <source>
        <dbReference type="ARBA" id="ARBA00022448"/>
    </source>
</evidence>
<gene>
    <name evidence="10" type="ORF">BW732_10610</name>
</gene>
<evidence type="ECO:0000256" key="5">
    <source>
        <dbReference type="ARBA" id="ARBA00022906"/>
    </source>
</evidence>
<dbReference type="PANTHER" id="PTHR42953">
    <property type="entry name" value="HIGH-AFFINITY ZINC UPTAKE SYSTEM PROTEIN ZNUA-RELATED"/>
    <property type="match status" value="1"/>
</dbReference>
<dbReference type="InterPro" id="IPR006127">
    <property type="entry name" value="ZnuA-like"/>
</dbReference>
<dbReference type="InterPro" id="IPR006129">
    <property type="entry name" value="AdhesinB"/>
</dbReference>
<comment type="similarity">
    <text evidence="1 7">Belongs to the bacterial solute-binding protein 9 family.</text>
</comment>
<dbReference type="SUPFAM" id="SSF50814">
    <property type="entry name" value="Lipocalins"/>
    <property type="match status" value="1"/>
</dbReference>
<dbReference type="KEGG" id="vpi:BW732_10610"/>
<feature type="chain" id="PRO_5043949332" evidence="9">
    <location>
        <begin position="22"/>
        <end position="535"/>
    </location>
</feature>
<reference evidence="10 11" key="1">
    <citation type="journal article" date="2010" name="Int. J. Syst. Evol. Microbiol.">
        <title>Vagococcus penaei sp. nov., isolated from spoilage microbiota of cooked shrimp (Penaeus vannamei).</title>
        <authorList>
            <person name="Jaffres E."/>
            <person name="Prevost H."/>
            <person name="Rossero A."/>
            <person name="Joffraud J.J."/>
            <person name="Dousset X."/>
        </authorList>
    </citation>
    <scope>NUCLEOTIDE SEQUENCE [LARGE SCALE GENOMIC DNA]</scope>
    <source>
        <strain evidence="10 11">CD276</strain>
    </source>
</reference>
<dbReference type="InterPro" id="IPR006128">
    <property type="entry name" value="Lipoprotein_PsaA-like"/>
</dbReference>
<dbReference type="PRINTS" id="PR00690">
    <property type="entry name" value="ADHESNFAMILY"/>
</dbReference>
<dbReference type="Gene3D" id="3.40.50.1980">
    <property type="entry name" value="Nitrogenase molybdenum iron protein domain"/>
    <property type="match status" value="2"/>
</dbReference>
<keyword evidence="4" id="KW-0862">Zinc</keyword>
<dbReference type="Proteomes" id="UP000188246">
    <property type="component" value="Chromosome"/>
</dbReference>
<dbReference type="PRINTS" id="PR00691">
    <property type="entry name" value="ADHESINB"/>
</dbReference>
<dbReference type="GO" id="GO:0007155">
    <property type="term" value="P:cell adhesion"/>
    <property type="evidence" value="ECO:0007669"/>
    <property type="project" value="InterPro"/>
</dbReference>
<feature type="compositionally biased region" description="Basic and acidic residues" evidence="8">
    <location>
        <begin position="129"/>
        <end position="171"/>
    </location>
</feature>
<dbReference type="STRING" id="633807.BW732_10610"/>
<proteinExistence type="inferred from homology"/>
<keyword evidence="11" id="KW-1185">Reference proteome</keyword>
<keyword evidence="5" id="KW-0864">Zinc transport</keyword>
<dbReference type="EMBL" id="CP019609">
    <property type="protein sequence ID" value="AQP54608.1"/>
    <property type="molecule type" value="Genomic_DNA"/>
</dbReference>
<evidence type="ECO:0000313" key="11">
    <source>
        <dbReference type="Proteomes" id="UP000188246"/>
    </source>
</evidence>
<evidence type="ECO:0000256" key="4">
    <source>
        <dbReference type="ARBA" id="ARBA00022833"/>
    </source>
</evidence>
<dbReference type="InterPro" id="IPR050492">
    <property type="entry name" value="Bact_metal-bind_prot9"/>
</dbReference>